<dbReference type="EMBL" id="GBXM01047009">
    <property type="protein sequence ID" value="JAH61568.1"/>
    <property type="molecule type" value="Transcribed_RNA"/>
</dbReference>
<accession>A0A0E9U9C6</accession>
<evidence type="ECO:0000313" key="1">
    <source>
        <dbReference type="EMBL" id="JAH61568.1"/>
    </source>
</evidence>
<reference evidence="1" key="2">
    <citation type="journal article" date="2015" name="Fish Shellfish Immunol.">
        <title>Early steps in the European eel (Anguilla anguilla)-Vibrio vulnificus interaction in the gills: Role of the RtxA13 toxin.</title>
        <authorList>
            <person name="Callol A."/>
            <person name="Pajuelo D."/>
            <person name="Ebbesson L."/>
            <person name="Teles M."/>
            <person name="MacKenzie S."/>
            <person name="Amaro C."/>
        </authorList>
    </citation>
    <scope>NUCLEOTIDE SEQUENCE</scope>
</reference>
<sequence>MTPLSCMISAIHVRWNFKGFSINM</sequence>
<name>A0A0E9U9C6_ANGAN</name>
<organism evidence="1">
    <name type="scientific">Anguilla anguilla</name>
    <name type="common">European freshwater eel</name>
    <name type="synonym">Muraena anguilla</name>
    <dbReference type="NCBI Taxonomy" id="7936"/>
    <lineage>
        <taxon>Eukaryota</taxon>
        <taxon>Metazoa</taxon>
        <taxon>Chordata</taxon>
        <taxon>Craniata</taxon>
        <taxon>Vertebrata</taxon>
        <taxon>Euteleostomi</taxon>
        <taxon>Actinopterygii</taxon>
        <taxon>Neopterygii</taxon>
        <taxon>Teleostei</taxon>
        <taxon>Anguilliformes</taxon>
        <taxon>Anguillidae</taxon>
        <taxon>Anguilla</taxon>
    </lineage>
</organism>
<reference evidence="1" key="1">
    <citation type="submission" date="2014-11" db="EMBL/GenBank/DDBJ databases">
        <authorList>
            <person name="Amaro Gonzalez C."/>
        </authorList>
    </citation>
    <scope>NUCLEOTIDE SEQUENCE</scope>
</reference>
<dbReference type="AlphaFoldDB" id="A0A0E9U9C6"/>
<protein>
    <submittedName>
        <fullName evidence="1">Uncharacterized protein</fullName>
    </submittedName>
</protein>
<proteinExistence type="predicted"/>